<accession>A0ACD3B0A6</accession>
<proteinExistence type="predicted"/>
<sequence length="76" mass="8512">MRARPAQKKRLAHVVAGSLMSRRVETLAEISRSQSGLVSIPPHFPCHRRRTEGAAVRITCYCLTAQISPSRDQITR</sequence>
<gene>
    <name evidence="1" type="ORF">BDN72DRAFT_493628</name>
</gene>
<organism evidence="1 2">
    <name type="scientific">Pluteus cervinus</name>
    <dbReference type="NCBI Taxonomy" id="181527"/>
    <lineage>
        <taxon>Eukaryota</taxon>
        <taxon>Fungi</taxon>
        <taxon>Dikarya</taxon>
        <taxon>Basidiomycota</taxon>
        <taxon>Agaricomycotina</taxon>
        <taxon>Agaricomycetes</taxon>
        <taxon>Agaricomycetidae</taxon>
        <taxon>Agaricales</taxon>
        <taxon>Pluteineae</taxon>
        <taxon>Pluteaceae</taxon>
        <taxon>Pluteus</taxon>
    </lineage>
</organism>
<dbReference type="EMBL" id="ML208304">
    <property type="protein sequence ID" value="TFK71037.1"/>
    <property type="molecule type" value="Genomic_DNA"/>
</dbReference>
<dbReference type="Proteomes" id="UP000308600">
    <property type="component" value="Unassembled WGS sequence"/>
</dbReference>
<evidence type="ECO:0000313" key="1">
    <source>
        <dbReference type="EMBL" id="TFK71037.1"/>
    </source>
</evidence>
<reference evidence="1 2" key="1">
    <citation type="journal article" date="2019" name="Nat. Ecol. Evol.">
        <title>Megaphylogeny resolves global patterns of mushroom evolution.</title>
        <authorList>
            <person name="Varga T."/>
            <person name="Krizsan K."/>
            <person name="Foldi C."/>
            <person name="Dima B."/>
            <person name="Sanchez-Garcia M."/>
            <person name="Sanchez-Ramirez S."/>
            <person name="Szollosi G.J."/>
            <person name="Szarkandi J.G."/>
            <person name="Papp V."/>
            <person name="Albert L."/>
            <person name="Andreopoulos W."/>
            <person name="Angelini C."/>
            <person name="Antonin V."/>
            <person name="Barry K.W."/>
            <person name="Bougher N.L."/>
            <person name="Buchanan P."/>
            <person name="Buyck B."/>
            <person name="Bense V."/>
            <person name="Catcheside P."/>
            <person name="Chovatia M."/>
            <person name="Cooper J."/>
            <person name="Damon W."/>
            <person name="Desjardin D."/>
            <person name="Finy P."/>
            <person name="Geml J."/>
            <person name="Haridas S."/>
            <person name="Hughes K."/>
            <person name="Justo A."/>
            <person name="Karasinski D."/>
            <person name="Kautmanova I."/>
            <person name="Kiss B."/>
            <person name="Kocsube S."/>
            <person name="Kotiranta H."/>
            <person name="LaButti K.M."/>
            <person name="Lechner B.E."/>
            <person name="Liimatainen K."/>
            <person name="Lipzen A."/>
            <person name="Lukacs Z."/>
            <person name="Mihaltcheva S."/>
            <person name="Morgado L.N."/>
            <person name="Niskanen T."/>
            <person name="Noordeloos M.E."/>
            <person name="Ohm R.A."/>
            <person name="Ortiz-Santana B."/>
            <person name="Ovrebo C."/>
            <person name="Racz N."/>
            <person name="Riley R."/>
            <person name="Savchenko A."/>
            <person name="Shiryaev A."/>
            <person name="Soop K."/>
            <person name="Spirin V."/>
            <person name="Szebenyi C."/>
            <person name="Tomsovsky M."/>
            <person name="Tulloss R.E."/>
            <person name="Uehling J."/>
            <person name="Grigoriev I.V."/>
            <person name="Vagvolgyi C."/>
            <person name="Papp T."/>
            <person name="Martin F.M."/>
            <person name="Miettinen O."/>
            <person name="Hibbett D.S."/>
            <person name="Nagy L.G."/>
        </authorList>
    </citation>
    <scope>NUCLEOTIDE SEQUENCE [LARGE SCALE GENOMIC DNA]</scope>
    <source>
        <strain evidence="1 2">NL-1719</strain>
    </source>
</reference>
<evidence type="ECO:0000313" key="2">
    <source>
        <dbReference type="Proteomes" id="UP000308600"/>
    </source>
</evidence>
<name>A0ACD3B0A6_9AGAR</name>
<keyword evidence="2" id="KW-1185">Reference proteome</keyword>
<protein>
    <submittedName>
        <fullName evidence="1">Uncharacterized protein</fullName>
    </submittedName>
</protein>